<organism evidence="1 2">
    <name type="scientific">Clostridium sardiniense</name>
    <name type="common">Clostridium absonum</name>
    <dbReference type="NCBI Taxonomy" id="29369"/>
    <lineage>
        <taxon>Bacteria</taxon>
        <taxon>Bacillati</taxon>
        <taxon>Bacillota</taxon>
        <taxon>Clostridia</taxon>
        <taxon>Eubacteriales</taxon>
        <taxon>Clostridiaceae</taxon>
        <taxon>Clostridium</taxon>
    </lineage>
</organism>
<evidence type="ECO:0000313" key="2">
    <source>
        <dbReference type="Proteomes" id="UP001299068"/>
    </source>
</evidence>
<sequence>MRVIIKNKELEDYNKEFKVRRINYDKVLVIYPNVENLKEFYNIDVEIIPENNLDKFLMQNKELLKIKLKRGISVFLYKALLEEIRINCNEEIEDINLLIDNYSVNKNNIWEKNLLLVVNKTYPLKILASGRKFNRKNYNLETEVLYREEFINICTKEIYKIKKDIEKKEKLLSKYDEAIKNLDKSKGKGRFITE</sequence>
<dbReference type="EMBL" id="JAIKTU010000016">
    <property type="protein sequence ID" value="MBY0757059.1"/>
    <property type="molecule type" value="Genomic_DNA"/>
</dbReference>
<reference evidence="1 2" key="1">
    <citation type="journal article" date="2021" name="Cell Host Microbe">
        <title>in vivo commensal control of Clostridioides difficile virulence.</title>
        <authorList>
            <person name="Girinathan B.P."/>
            <person name="Dibenedetto N."/>
            <person name="Worley J.N."/>
            <person name="Peltier J."/>
            <person name="Arrieta-Ortiz M.L."/>
            <person name="Rupa Christinal Immanuel S."/>
            <person name="Lavin R."/>
            <person name="Delaney M.L."/>
            <person name="Cummins C."/>
            <person name="Hoffmann M."/>
            <person name="Luo Y."/>
            <person name="Gonzalez-Escalona N."/>
            <person name="Allard M."/>
            <person name="Onderdonk A.B."/>
            <person name="Gerber G.K."/>
            <person name="Sonenshein A.L."/>
            <person name="Baliga N."/>
            <person name="Dupuy B."/>
            <person name="Bry L."/>
        </authorList>
    </citation>
    <scope>NUCLEOTIDE SEQUENCE [LARGE SCALE GENOMIC DNA]</scope>
    <source>
        <strain evidence="1 2">DSM 599</strain>
    </source>
</reference>
<name>A0ABS7L1W4_CLOSR</name>
<gene>
    <name evidence="1" type="ORF">K5V21_16615</name>
</gene>
<dbReference type="RefSeq" id="WP_221862226.1">
    <property type="nucleotide sequence ID" value="NZ_JAIKTU010000016.1"/>
</dbReference>
<dbReference type="Proteomes" id="UP001299068">
    <property type="component" value="Unassembled WGS sequence"/>
</dbReference>
<comment type="caution">
    <text evidence="1">The sequence shown here is derived from an EMBL/GenBank/DDBJ whole genome shotgun (WGS) entry which is preliminary data.</text>
</comment>
<keyword evidence="2" id="KW-1185">Reference proteome</keyword>
<protein>
    <submittedName>
        <fullName evidence="1">Uncharacterized protein</fullName>
    </submittedName>
</protein>
<proteinExistence type="predicted"/>
<accession>A0ABS7L1W4</accession>
<evidence type="ECO:0000313" key="1">
    <source>
        <dbReference type="EMBL" id="MBY0757059.1"/>
    </source>
</evidence>